<dbReference type="InterPro" id="IPR013766">
    <property type="entry name" value="Thioredoxin_domain"/>
</dbReference>
<dbReference type="Gene3D" id="3.40.30.10">
    <property type="entry name" value="Glutaredoxin"/>
    <property type="match status" value="1"/>
</dbReference>
<dbReference type="PROSITE" id="PS51352">
    <property type="entry name" value="THIOREDOXIN_2"/>
    <property type="match status" value="1"/>
</dbReference>
<accession>A0A0B7N487</accession>
<dbReference type="Pfam" id="PF08534">
    <property type="entry name" value="Redoxin"/>
    <property type="match status" value="1"/>
</dbReference>
<name>A0A0B7N487_9FUNG</name>
<dbReference type="FunFam" id="3.40.30.10:FF:000020">
    <property type="entry name" value="Peroxiredoxin"/>
    <property type="match status" value="1"/>
</dbReference>
<dbReference type="STRING" id="35722.A0A0B7N487"/>
<keyword evidence="3" id="KW-0049">Antioxidant</keyword>
<evidence type="ECO:0000313" key="9">
    <source>
        <dbReference type="EMBL" id="CEP13101.1"/>
    </source>
</evidence>
<proteinExistence type="inferred from homology"/>
<feature type="active site" description="Cysteine sulfenic acid (-SOH) intermediate" evidence="7">
    <location>
        <position position="66"/>
    </location>
</feature>
<dbReference type="AlphaFoldDB" id="A0A0B7N487"/>
<dbReference type="GO" id="GO:0042744">
    <property type="term" value="P:hydrogen peroxide catabolic process"/>
    <property type="evidence" value="ECO:0007669"/>
    <property type="project" value="TreeGrafter"/>
</dbReference>
<evidence type="ECO:0000256" key="5">
    <source>
        <dbReference type="ARBA" id="ARBA00023284"/>
    </source>
</evidence>
<dbReference type="CDD" id="cd03013">
    <property type="entry name" value="PRX5_like"/>
    <property type="match status" value="1"/>
</dbReference>
<evidence type="ECO:0000256" key="1">
    <source>
        <dbReference type="ARBA" id="ARBA00010505"/>
    </source>
</evidence>
<dbReference type="GO" id="GO:0005739">
    <property type="term" value="C:mitochondrion"/>
    <property type="evidence" value="ECO:0007669"/>
    <property type="project" value="TreeGrafter"/>
</dbReference>
<keyword evidence="5" id="KW-0676">Redox-active center</keyword>
<dbReference type="GO" id="GO:0008379">
    <property type="term" value="F:thioredoxin peroxidase activity"/>
    <property type="evidence" value="ECO:0007669"/>
    <property type="project" value="InterPro"/>
</dbReference>
<dbReference type="EMBL" id="LN729289">
    <property type="protein sequence ID" value="CEP13101.1"/>
    <property type="molecule type" value="Genomic_DNA"/>
</dbReference>
<dbReference type="PANTHER" id="PTHR10430:SF16">
    <property type="entry name" value="PEROXIREDOXIN-5, MITOCHONDRIAL"/>
    <property type="match status" value="1"/>
</dbReference>
<evidence type="ECO:0000313" key="10">
    <source>
        <dbReference type="Proteomes" id="UP000054107"/>
    </source>
</evidence>
<feature type="domain" description="Thioredoxin" evidence="8">
    <location>
        <begin position="22"/>
        <end position="186"/>
    </location>
</feature>
<protein>
    <recommendedName>
        <fullName evidence="6">Thioredoxin-dependent peroxiredoxin</fullName>
    </recommendedName>
</protein>
<dbReference type="InterPro" id="IPR037944">
    <property type="entry name" value="PRX5-like"/>
</dbReference>
<evidence type="ECO:0000256" key="6">
    <source>
        <dbReference type="ARBA" id="ARBA00079296"/>
    </source>
</evidence>
<dbReference type="OrthoDB" id="1882547at2759"/>
<keyword evidence="2" id="KW-0575">Peroxidase</keyword>
<dbReference type="InterPro" id="IPR036249">
    <property type="entry name" value="Thioredoxin-like_sf"/>
</dbReference>
<keyword evidence="4" id="KW-0560">Oxidoreductase</keyword>
<organism evidence="9 10">
    <name type="scientific">Parasitella parasitica</name>
    <dbReference type="NCBI Taxonomy" id="35722"/>
    <lineage>
        <taxon>Eukaryota</taxon>
        <taxon>Fungi</taxon>
        <taxon>Fungi incertae sedis</taxon>
        <taxon>Mucoromycota</taxon>
        <taxon>Mucoromycotina</taxon>
        <taxon>Mucoromycetes</taxon>
        <taxon>Mucorales</taxon>
        <taxon>Mucorineae</taxon>
        <taxon>Mucoraceae</taxon>
        <taxon>Parasitella</taxon>
    </lineage>
</organism>
<dbReference type="GO" id="GO:0034599">
    <property type="term" value="P:cellular response to oxidative stress"/>
    <property type="evidence" value="ECO:0007669"/>
    <property type="project" value="InterPro"/>
</dbReference>
<comment type="similarity">
    <text evidence="1">Belongs to the peroxiredoxin family. Prx5 subfamily.</text>
</comment>
<evidence type="ECO:0000256" key="7">
    <source>
        <dbReference type="PIRSR" id="PIRSR637944-1"/>
    </source>
</evidence>
<dbReference type="GO" id="GO:0005777">
    <property type="term" value="C:peroxisome"/>
    <property type="evidence" value="ECO:0007669"/>
    <property type="project" value="TreeGrafter"/>
</dbReference>
<sequence>MLRATFSQVQRRAFTNTSRLFIAEGDTIPNIEVQLKSPGETVKTQDLFKGKKSILFGVPGAFTPGCSQTHLPGYIKEAEALKSKGVELVACVSVNDAFVMTEWGKAHQVDNKVTLLADSKGELAKAMDLDFDASGALGNHRFKRFAAILEDGKIKKLFVEPDTTGLNVTYLPHSGLSNQRIELANALLLAALLKRTLIIPPAFLGNVAGWMQMDQLLDHLSWLTTPKDFDLICQPPTPGDLHSYTQRSRCDAYHHFAAIPWTQLHDFSMLEPFVKMRFIDTVSFKKLQHDLNIHDNDTFVHYDEHLYDWRLYEDIDEAKSILQNGSNFVDSFTDRKFYKIFTPLHWQKRTERLLHLGGIFGSTRMNMVKPEHIQLQQLIASTLHYRLDTPLGETVAGIVQHLGGKASFNAIHFRLGDLPFKKYAIENLHQFERNMSIATGIPVPQLPPYDEFGVLTSVPEPPPLPEQPMNVIPQYNLSLPPWSNICENVSPDLSISMENLGSRAVVYIATDHKDIRGENSRLLEWFDYFPCTLTLSDIPPELLDPLDKMHCLYNPNKPLKSFLLPLVDAMVAAHARRIFTTPRSTFSKYIAELNEAWVLKEQGYTTSSFFLY</sequence>
<dbReference type="PANTHER" id="PTHR10430">
    <property type="entry name" value="PEROXIREDOXIN"/>
    <property type="match status" value="1"/>
</dbReference>
<evidence type="ECO:0000259" key="8">
    <source>
        <dbReference type="PROSITE" id="PS51352"/>
    </source>
</evidence>
<evidence type="ECO:0000256" key="3">
    <source>
        <dbReference type="ARBA" id="ARBA00022862"/>
    </source>
</evidence>
<gene>
    <name evidence="9" type="primary">PARPA_07150.1 scaffold 26560</name>
</gene>
<reference evidence="9 10" key="1">
    <citation type="submission" date="2014-09" db="EMBL/GenBank/DDBJ databases">
        <authorList>
            <person name="Ellenberger Sabrina"/>
        </authorList>
    </citation>
    <scope>NUCLEOTIDE SEQUENCE [LARGE SCALE GENOMIC DNA]</scope>
    <source>
        <strain evidence="9 10">CBS 412.66</strain>
    </source>
</reference>
<evidence type="ECO:0000256" key="2">
    <source>
        <dbReference type="ARBA" id="ARBA00022559"/>
    </source>
</evidence>
<dbReference type="InterPro" id="IPR013740">
    <property type="entry name" value="Redoxin"/>
</dbReference>
<dbReference type="GO" id="GO:0045454">
    <property type="term" value="P:cell redox homeostasis"/>
    <property type="evidence" value="ECO:0007669"/>
    <property type="project" value="TreeGrafter"/>
</dbReference>
<evidence type="ECO:0000256" key="4">
    <source>
        <dbReference type="ARBA" id="ARBA00023002"/>
    </source>
</evidence>
<dbReference type="Proteomes" id="UP000054107">
    <property type="component" value="Unassembled WGS sequence"/>
</dbReference>
<dbReference type="Gene3D" id="3.40.50.11350">
    <property type="match status" value="1"/>
</dbReference>
<keyword evidence="10" id="KW-1185">Reference proteome</keyword>
<dbReference type="SUPFAM" id="SSF52833">
    <property type="entry name" value="Thioredoxin-like"/>
    <property type="match status" value="1"/>
</dbReference>